<comment type="caution">
    <text evidence="3">The sequence shown here is derived from an EMBL/GenBank/DDBJ whole genome shotgun (WGS) entry which is preliminary data.</text>
</comment>
<organism evidence="3 4">
    <name type="scientific">Brassica rapa subsp. trilocularis</name>
    <dbReference type="NCBI Taxonomy" id="1813537"/>
    <lineage>
        <taxon>Eukaryota</taxon>
        <taxon>Viridiplantae</taxon>
        <taxon>Streptophyta</taxon>
        <taxon>Embryophyta</taxon>
        <taxon>Tracheophyta</taxon>
        <taxon>Spermatophyta</taxon>
        <taxon>Magnoliopsida</taxon>
        <taxon>eudicotyledons</taxon>
        <taxon>Gunneridae</taxon>
        <taxon>Pentapetalae</taxon>
        <taxon>rosids</taxon>
        <taxon>malvids</taxon>
        <taxon>Brassicales</taxon>
        <taxon>Brassicaceae</taxon>
        <taxon>Brassiceae</taxon>
        <taxon>Brassica</taxon>
    </lineage>
</organism>
<dbReference type="InterPro" id="IPR022812">
    <property type="entry name" value="Dynamin"/>
</dbReference>
<dbReference type="Proteomes" id="UP000823674">
    <property type="component" value="Chromosome A09"/>
</dbReference>
<dbReference type="PANTHER" id="PTHR11566:SF173">
    <property type="entry name" value="DYNAMIN-RELATED PROTEIN 4C"/>
    <property type="match status" value="1"/>
</dbReference>
<dbReference type="SMART" id="SM00302">
    <property type="entry name" value="GED"/>
    <property type="match status" value="2"/>
</dbReference>
<proteinExistence type="predicted"/>
<evidence type="ECO:0000256" key="1">
    <source>
        <dbReference type="ARBA" id="ARBA00023175"/>
    </source>
</evidence>
<feature type="domain" description="GED" evidence="2">
    <location>
        <begin position="726"/>
        <end position="804"/>
    </location>
</feature>
<dbReference type="Pfam" id="PF02212">
    <property type="entry name" value="GED"/>
    <property type="match status" value="2"/>
</dbReference>
<dbReference type="InterPro" id="IPR003130">
    <property type="entry name" value="GED"/>
</dbReference>
<name>A0ABQ7L900_BRACM</name>
<evidence type="ECO:0000259" key="2">
    <source>
        <dbReference type="PROSITE" id="PS51388"/>
    </source>
</evidence>
<evidence type="ECO:0000313" key="3">
    <source>
        <dbReference type="EMBL" id="KAG5383049.1"/>
    </source>
</evidence>
<sequence>MAGRNKHVVSKTSSSLAIVEANPPANKIIPIEAPIVSSYNDRIRPLLDTVDRLRNLNEELLFRTHPKLSLIDDDIVGIPVLAQKLMLIQATMIARCLPEIVRKINEKMEISVLELNKLPMVMASAGEALMTLMDIIGSAKESLLRILIQGDFSEYPEDHKMHCTARLAEMLSQFSDNLQAHSNDVTVDFLMDEIKILDECKCVGLPNFIPRSAFLAILSHYVDGIHSKPVEFIKKIWEYIEAVLIPVISKYAENFPQIQSSVKRAGRNLITKMKEQSVNRVAEIVEMEKLTDYTCNPDYMTSWTEKTASQQSFIHAVLYDEAKPENFSLAGFGEVKISHLRMYHAHLLQQAFDMKMRIASYWNIVLRRIVDNLALFLQFSVKNLVNAQFQKEIVAEMVDPRGGGGVERMMEESPSVASKREKLKKSVKLLKESKDVVAAIVDQNSGYGGHIVGIPVLAQKLMLIQATMIGRCLPEIVRKINMKMETAVLELNKLPMVMASTGEALMTLMDIIGSAKECLLKILIQGDFSEFPDEPKMHSTARLAEMLSHFSDNLQETPKEVTEFLMDEIKILDECKCVGLPNFIPRSAFLAILSHHVDDIHAKPVEFIRKIWDYIEGVLISVLSKYSENFPQIQSSIKRAGRSLITKTKEQAVNRVSEMVEMEKLTDYTCNPDYMKTWTEKTAAQQSFIHAVLTDVKKPEKFSLAGFGEVKISHLRKYHAHLLQQAFDMKMRITSYWTIVLRRIVDNLALYLQFSVKNLVNTQFQKEIVAEMVDPRGGGGVERMMEESPSVASKREKCEALEGV</sequence>
<keyword evidence="1" id="KW-0505">Motor protein</keyword>
<keyword evidence="4" id="KW-1185">Reference proteome</keyword>
<reference evidence="3 4" key="1">
    <citation type="submission" date="2021-03" db="EMBL/GenBank/DDBJ databases">
        <authorList>
            <person name="King G.J."/>
            <person name="Bancroft I."/>
            <person name="Baten A."/>
            <person name="Bloomfield J."/>
            <person name="Borpatragohain P."/>
            <person name="He Z."/>
            <person name="Irish N."/>
            <person name="Irwin J."/>
            <person name="Liu K."/>
            <person name="Mauleon R.P."/>
            <person name="Moore J."/>
            <person name="Morris R."/>
            <person name="Ostergaard L."/>
            <person name="Wang B."/>
            <person name="Wells R."/>
        </authorList>
    </citation>
    <scope>NUCLEOTIDE SEQUENCE [LARGE SCALE GENOMIC DNA]</scope>
    <source>
        <strain evidence="3">R-o-18</strain>
        <tissue evidence="3">Leaf</tissue>
    </source>
</reference>
<feature type="domain" description="GED" evidence="2">
    <location>
        <begin position="351"/>
        <end position="445"/>
    </location>
</feature>
<dbReference type="PANTHER" id="PTHR11566">
    <property type="entry name" value="DYNAMIN"/>
    <property type="match status" value="1"/>
</dbReference>
<dbReference type="InterPro" id="IPR020850">
    <property type="entry name" value="GED_dom"/>
</dbReference>
<dbReference type="PROSITE" id="PS51388">
    <property type="entry name" value="GED"/>
    <property type="match status" value="2"/>
</dbReference>
<dbReference type="EMBL" id="JADBGQ010000008">
    <property type="protein sequence ID" value="KAG5383049.1"/>
    <property type="molecule type" value="Genomic_DNA"/>
</dbReference>
<protein>
    <recommendedName>
        <fullName evidence="2">GED domain-containing protein</fullName>
    </recommendedName>
</protein>
<gene>
    <name evidence="3" type="primary">A09p020140.1_BraROA</name>
    <name evidence="3" type="ORF">IGI04_034519</name>
</gene>
<dbReference type="Gene3D" id="1.20.120.1240">
    <property type="entry name" value="Dynamin, middle domain"/>
    <property type="match status" value="2"/>
</dbReference>
<dbReference type="InterPro" id="IPR000375">
    <property type="entry name" value="Dynamin_stalk"/>
</dbReference>
<accession>A0ABQ7L900</accession>
<dbReference type="Pfam" id="PF01031">
    <property type="entry name" value="Dynamin_M"/>
    <property type="match status" value="2"/>
</dbReference>
<evidence type="ECO:0000313" key="4">
    <source>
        <dbReference type="Proteomes" id="UP000823674"/>
    </source>
</evidence>